<dbReference type="PANTHER" id="PTHR12993:SF11">
    <property type="entry name" value="N-ACETYLGLUCOSAMINYL-PHOSPHATIDYLINOSITOL DE-N-ACETYLASE"/>
    <property type="match status" value="1"/>
</dbReference>
<dbReference type="SUPFAM" id="SSF102588">
    <property type="entry name" value="LmbE-like"/>
    <property type="match status" value="1"/>
</dbReference>
<accession>A0ABT2HEQ0</accession>
<dbReference type="HAMAP" id="MF_01482">
    <property type="entry name" value="Mca"/>
    <property type="match status" value="1"/>
</dbReference>
<comment type="cofactor">
    <cofactor evidence="2">
        <name>Zn(2+)</name>
        <dbReference type="ChEBI" id="CHEBI:29105"/>
    </cofactor>
    <text evidence="2">Binds 1 zinc ion per subunit.</text>
</comment>
<keyword evidence="2" id="KW-0378">Hydrolase</keyword>
<dbReference type="RefSeq" id="WP_181819151.1">
    <property type="nucleotide sequence ID" value="NZ_BMNV01000003.1"/>
</dbReference>
<dbReference type="Proteomes" id="UP001652264">
    <property type="component" value="Unassembled WGS sequence"/>
</dbReference>
<feature type="binding site" evidence="2">
    <location>
        <position position="144"/>
    </location>
    <ligand>
        <name>Zn(2+)</name>
        <dbReference type="ChEBI" id="CHEBI:29105"/>
    </ligand>
</feature>
<keyword evidence="4" id="KW-1185">Reference proteome</keyword>
<dbReference type="InterPro" id="IPR003737">
    <property type="entry name" value="GlcNAc_PI_deacetylase-related"/>
</dbReference>
<protein>
    <recommendedName>
        <fullName evidence="2">Mycothiol S-conjugate amidase</fullName>
        <ecNumber evidence="2">3.5.1.115</ecNumber>
    </recommendedName>
</protein>
<feature type="binding site" evidence="2">
    <location>
        <position position="14"/>
    </location>
    <ligand>
        <name>Zn(2+)</name>
        <dbReference type="ChEBI" id="CHEBI:29105"/>
    </ligand>
</feature>
<organism evidence="3 4">
    <name type="scientific">Curtobacterium citreum</name>
    <dbReference type="NCBI Taxonomy" id="2036"/>
    <lineage>
        <taxon>Bacteria</taxon>
        <taxon>Bacillati</taxon>
        <taxon>Actinomycetota</taxon>
        <taxon>Actinomycetes</taxon>
        <taxon>Micrococcales</taxon>
        <taxon>Microbacteriaceae</taxon>
        <taxon>Curtobacterium</taxon>
    </lineage>
</organism>
<name>A0ABT2HEQ0_9MICO</name>
<proteinExistence type="inferred from homology"/>
<comment type="caution">
    <text evidence="3">The sequence shown here is derived from an EMBL/GenBank/DDBJ whole genome shotgun (WGS) entry which is preliminary data.</text>
</comment>
<evidence type="ECO:0000256" key="2">
    <source>
        <dbReference type="HAMAP-Rule" id="MF_01482"/>
    </source>
</evidence>
<evidence type="ECO:0000313" key="3">
    <source>
        <dbReference type="EMBL" id="MCS6521757.1"/>
    </source>
</evidence>
<comment type="catalytic activity">
    <reaction evidence="2">
        <text>mycothiol S-conjugate + H2O = an N-acetyl-L-cysteine-S-conjugate + 1D-myo-inositol 2-amino-2-deoxy-alpha-D-glucopyranoside</text>
        <dbReference type="Rhea" id="RHEA:36543"/>
        <dbReference type="ChEBI" id="CHEBI:15377"/>
        <dbReference type="ChEBI" id="CHEBI:58718"/>
        <dbReference type="ChEBI" id="CHEBI:58886"/>
        <dbReference type="ChEBI" id="CHEBI:59633"/>
        <dbReference type="EC" id="3.5.1.115"/>
    </reaction>
</comment>
<keyword evidence="1 2" id="KW-0862">Zinc</keyword>
<dbReference type="InterPro" id="IPR017811">
    <property type="entry name" value="Mca"/>
</dbReference>
<dbReference type="EMBL" id="JANVAD010000002">
    <property type="protein sequence ID" value="MCS6521757.1"/>
    <property type="molecule type" value="Genomic_DNA"/>
</dbReference>
<comment type="subunit">
    <text evidence="2">Monomer.</text>
</comment>
<dbReference type="Gene3D" id="3.40.50.10320">
    <property type="entry name" value="LmbE-like"/>
    <property type="match status" value="1"/>
</dbReference>
<evidence type="ECO:0000313" key="4">
    <source>
        <dbReference type="Proteomes" id="UP001652264"/>
    </source>
</evidence>
<dbReference type="PANTHER" id="PTHR12993">
    <property type="entry name" value="N-ACETYLGLUCOSAMINYL-PHOSPHATIDYLINOSITOL DE-N-ACETYLASE-RELATED"/>
    <property type="match status" value="1"/>
</dbReference>
<gene>
    <name evidence="2 3" type="primary">mca</name>
    <name evidence="3" type="ORF">NYQ28_04155</name>
</gene>
<evidence type="ECO:0000256" key="1">
    <source>
        <dbReference type="ARBA" id="ARBA00022833"/>
    </source>
</evidence>
<dbReference type="NCBIfam" id="TIGR03446">
    <property type="entry name" value="mycothiol_Mca"/>
    <property type="match status" value="1"/>
</dbReference>
<comment type="function">
    <text evidence="2">A mycothiol (MSH, N-acetylcysteinyl-glucosaminyl-inositol) S-conjugate amidase, it recycles conjugated MSH to the N-acetyl cysteine conjugate (AcCys S-conjugate, a mercapturic acid) and the MSH precursor. Involved in MSH-dependent detoxification of a number of alkylating agents and antibiotics.</text>
</comment>
<reference evidence="3 4" key="1">
    <citation type="submission" date="2022-08" db="EMBL/GenBank/DDBJ databases">
        <title>Taxonomy of Curtobacterium flaccumfaciens.</title>
        <authorList>
            <person name="Osdaghi E."/>
            <person name="Taghavi S.M."/>
            <person name="Hamidizade M."/>
            <person name="Abachi H."/>
            <person name="Fazliarab A."/>
            <person name="Baeyen S."/>
            <person name="Portier P."/>
            <person name="Van Vaerenbergh J."/>
            <person name="Jacques M.-A."/>
        </authorList>
    </citation>
    <scope>NUCLEOTIDE SEQUENCE [LARGE SCALE GENOMIC DNA]</scope>
    <source>
        <strain evidence="3 4">LMG8786T</strain>
    </source>
</reference>
<keyword evidence="2" id="KW-0479">Metal-binding</keyword>
<comment type="similarity">
    <text evidence="2">Belongs to the MshB deacetylase family. Mca subfamily.</text>
</comment>
<dbReference type="GeneID" id="95323230"/>
<feature type="binding site" evidence="2">
    <location>
        <position position="11"/>
    </location>
    <ligand>
        <name>Zn(2+)</name>
        <dbReference type="ChEBI" id="CHEBI:29105"/>
    </ligand>
</feature>
<dbReference type="InterPro" id="IPR024078">
    <property type="entry name" value="LmbE-like_dom_sf"/>
</dbReference>
<dbReference type="Pfam" id="PF02585">
    <property type="entry name" value="PIG-L"/>
    <property type="match status" value="1"/>
</dbReference>
<sequence length="296" mass="32943">MPFRLLAVHAHPDDESSKGAATAAKYVAEGHQVMVVSCTGGEAGDILNDHLGEPATSRAHRDMAGYRRTEMAAAQAALGIEHVWLGYHDSGLPDAEQGETVRPGTFSTVPLEYSTETLVRVVRRFRPHVLVTYDENGGYPHPDHIRTHEVSVAAWRDAADPTKYPAAGPAWAVSKLYYERTMNPRRFRTIYDAMRERNPEDTALVQLGEWVERFADRPDLSTSHVDVRDHFDARDAALRAHASQVPPDSAFFSWPNDLLATVWPTEDYQLVEARVPTDLPESDLFAGIPEDEDTTA</sequence>
<dbReference type="EC" id="3.5.1.115" evidence="2"/>